<dbReference type="GO" id="GO:0005524">
    <property type="term" value="F:ATP binding"/>
    <property type="evidence" value="ECO:0007669"/>
    <property type="project" value="UniProtKB-KW"/>
</dbReference>
<dbReference type="PANTHER" id="PTHR39560:SF1">
    <property type="entry name" value="PROTEIN ADENYLYLTRANSFERASE FIC-RELATED"/>
    <property type="match status" value="1"/>
</dbReference>
<evidence type="ECO:0000313" key="10">
    <source>
        <dbReference type="Proteomes" id="UP000198982"/>
    </source>
</evidence>
<evidence type="ECO:0000256" key="1">
    <source>
        <dbReference type="ARBA" id="ARBA00022679"/>
    </source>
</evidence>
<feature type="domain" description="Fido" evidence="8">
    <location>
        <begin position="67"/>
        <end position="207"/>
    </location>
</feature>
<evidence type="ECO:0000256" key="3">
    <source>
        <dbReference type="ARBA" id="ARBA00022741"/>
    </source>
</evidence>
<dbReference type="PANTHER" id="PTHR39560">
    <property type="entry name" value="PROTEIN ADENYLYLTRANSFERASE FIC-RELATED"/>
    <property type="match status" value="1"/>
</dbReference>
<evidence type="ECO:0000313" key="9">
    <source>
        <dbReference type="EMBL" id="SED31717.1"/>
    </source>
</evidence>
<protein>
    <recommendedName>
        <fullName evidence="5">protein adenylyltransferase</fullName>
        <ecNumber evidence="5">2.7.7.108</ecNumber>
    </recommendedName>
</protein>
<dbReference type="AlphaFoldDB" id="A0A1H4ZP06"/>
<evidence type="ECO:0000256" key="5">
    <source>
        <dbReference type="ARBA" id="ARBA00034531"/>
    </source>
</evidence>
<dbReference type="PROSITE" id="PS51459">
    <property type="entry name" value="FIDO"/>
    <property type="match status" value="1"/>
</dbReference>
<dbReference type="InterPro" id="IPR003812">
    <property type="entry name" value="Fido"/>
</dbReference>
<reference evidence="10" key="1">
    <citation type="submission" date="2016-10" db="EMBL/GenBank/DDBJ databases">
        <authorList>
            <person name="Varghese N."/>
            <person name="Submissions S."/>
        </authorList>
    </citation>
    <scope>NUCLEOTIDE SEQUENCE [LARGE SCALE GENOMIC DNA]</scope>
    <source>
        <strain evidence="10">DSM 9751</strain>
    </source>
</reference>
<name>A0A1H4ZP06_9PSED</name>
<proteinExistence type="predicted"/>
<accession>A0A1H4ZP06</accession>
<dbReference type="SUPFAM" id="SSF140931">
    <property type="entry name" value="Fic-like"/>
    <property type="match status" value="1"/>
</dbReference>
<dbReference type="InterPro" id="IPR036597">
    <property type="entry name" value="Fido-like_dom_sf"/>
</dbReference>
<sequence>MTTLPAPSDLHYYLAGYSAEDDPYVQDNGVLTNLGGFTDTQSLSAFEADLAMARMLELQEAPIPGSFDLDHLCAIHQWIFQDVYPWAGKIRVVDIGKNQTRFLPHSRIPDAFRSVQEQILKTSCFADLAGDLHAFASEAGRVLGQINIIHAFREGNGRTQREFLKMLAERAGFKLCWGGVSDMAMRHACISAEDDPECKDLARLIRISAAPIKA</sequence>
<organism evidence="9 10">
    <name type="scientific">Pseudomonas saponiphila</name>
    <dbReference type="NCBI Taxonomy" id="556534"/>
    <lineage>
        <taxon>Bacteria</taxon>
        <taxon>Pseudomonadati</taxon>
        <taxon>Pseudomonadota</taxon>
        <taxon>Gammaproteobacteria</taxon>
        <taxon>Pseudomonadales</taxon>
        <taxon>Pseudomonadaceae</taxon>
        <taxon>Pseudomonas</taxon>
    </lineage>
</organism>
<dbReference type="Gene3D" id="1.10.3290.10">
    <property type="entry name" value="Fido-like domain"/>
    <property type="match status" value="1"/>
</dbReference>
<dbReference type="GO" id="GO:0070733">
    <property type="term" value="F:AMPylase activity"/>
    <property type="evidence" value="ECO:0007669"/>
    <property type="project" value="UniProtKB-EC"/>
</dbReference>
<keyword evidence="10" id="KW-1185">Reference proteome</keyword>
<evidence type="ECO:0000256" key="4">
    <source>
        <dbReference type="ARBA" id="ARBA00022840"/>
    </source>
</evidence>
<keyword evidence="1" id="KW-0808">Transferase</keyword>
<dbReference type="EMBL" id="FNTJ01000003">
    <property type="protein sequence ID" value="SED31717.1"/>
    <property type="molecule type" value="Genomic_DNA"/>
</dbReference>
<keyword evidence="3" id="KW-0547">Nucleotide-binding</keyword>
<keyword evidence="4" id="KW-0067">ATP-binding</keyword>
<evidence type="ECO:0000256" key="7">
    <source>
        <dbReference type="ARBA" id="ARBA00048696"/>
    </source>
</evidence>
<dbReference type="Proteomes" id="UP000198982">
    <property type="component" value="Unassembled WGS sequence"/>
</dbReference>
<evidence type="ECO:0000259" key="8">
    <source>
        <dbReference type="PROSITE" id="PS51459"/>
    </source>
</evidence>
<evidence type="ECO:0000256" key="6">
    <source>
        <dbReference type="ARBA" id="ARBA00047939"/>
    </source>
</evidence>
<comment type="catalytic activity">
    <reaction evidence="7">
        <text>L-tyrosyl-[protein] + ATP = O-(5'-adenylyl)-L-tyrosyl-[protein] + diphosphate</text>
        <dbReference type="Rhea" id="RHEA:54288"/>
        <dbReference type="Rhea" id="RHEA-COMP:10136"/>
        <dbReference type="Rhea" id="RHEA-COMP:13846"/>
        <dbReference type="ChEBI" id="CHEBI:30616"/>
        <dbReference type="ChEBI" id="CHEBI:33019"/>
        <dbReference type="ChEBI" id="CHEBI:46858"/>
        <dbReference type="ChEBI" id="CHEBI:83624"/>
        <dbReference type="EC" id="2.7.7.108"/>
    </reaction>
</comment>
<gene>
    <name evidence="9" type="ORF">SAMN05216178_6756</name>
</gene>
<keyword evidence="2" id="KW-0548">Nucleotidyltransferase</keyword>
<evidence type="ECO:0000256" key="2">
    <source>
        <dbReference type="ARBA" id="ARBA00022695"/>
    </source>
</evidence>
<comment type="catalytic activity">
    <reaction evidence="6">
        <text>L-threonyl-[protein] + ATP = 3-O-(5'-adenylyl)-L-threonyl-[protein] + diphosphate</text>
        <dbReference type="Rhea" id="RHEA:54292"/>
        <dbReference type="Rhea" id="RHEA-COMP:11060"/>
        <dbReference type="Rhea" id="RHEA-COMP:13847"/>
        <dbReference type="ChEBI" id="CHEBI:30013"/>
        <dbReference type="ChEBI" id="CHEBI:30616"/>
        <dbReference type="ChEBI" id="CHEBI:33019"/>
        <dbReference type="ChEBI" id="CHEBI:138113"/>
        <dbReference type="EC" id="2.7.7.108"/>
    </reaction>
</comment>
<dbReference type="EC" id="2.7.7.108" evidence="5"/>
<dbReference type="RefSeq" id="WP_092320735.1">
    <property type="nucleotide sequence ID" value="NZ_FNTJ01000003.1"/>
</dbReference>
<dbReference type="Pfam" id="PF02661">
    <property type="entry name" value="Fic"/>
    <property type="match status" value="1"/>
</dbReference>
<dbReference type="GO" id="GO:0051302">
    <property type="term" value="P:regulation of cell division"/>
    <property type="evidence" value="ECO:0007669"/>
    <property type="project" value="TreeGrafter"/>
</dbReference>